<name>A0ABN8Y806_RANTA</name>
<dbReference type="Proteomes" id="UP001176941">
    <property type="component" value="Chromosome 15"/>
</dbReference>
<proteinExistence type="predicted"/>
<evidence type="ECO:0000313" key="3">
    <source>
        <dbReference type="Proteomes" id="UP001176941"/>
    </source>
</evidence>
<accession>A0ABN8Y806</accession>
<organism evidence="2 3">
    <name type="scientific">Rangifer tarandus platyrhynchus</name>
    <name type="common">Svalbard reindeer</name>
    <dbReference type="NCBI Taxonomy" id="3082113"/>
    <lineage>
        <taxon>Eukaryota</taxon>
        <taxon>Metazoa</taxon>
        <taxon>Chordata</taxon>
        <taxon>Craniata</taxon>
        <taxon>Vertebrata</taxon>
        <taxon>Euteleostomi</taxon>
        <taxon>Mammalia</taxon>
        <taxon>Eutheria</taxon>
        <taxon>Laurasiatheria</taxon>
        <taxon>Artiodactyla</taxon>
        <taxon>Ruminantia</taxon>
        <taxon>Pecora</taxon>
        <taxon>Cervidae</taxon>
        <taxon>Odocoileinae</taxon>
        <taxon>Rangifer</taxon>
    </lineage>
</organism>
<feature type="region of interest" description="Disordered" evidence="1">
    <location>
        <begin position="1"/>
        <end position="86"/>
    </location>
</feature>
<protein>
    <submittedName>
        <fullName evidence="2">Uncharacterized protein</fullName>
    </submittedName>
</protein>
<feature type="region of interest" description="Disordered" evidence="1">
    <location>
        <begin position="111"/>
        <end position="212"/>
    </location>
</feature>
<gene>
    <name evidence="2" type="ORF">MRATA1EN1_LOCUS6077</name>
</gene>
<evidence type="ECO:0000313" key="2">
    <source>
        <dbReference type="EMBL" id="CAI9157115.1"/>
    </source>
</evidence>
<keyword evidence="3" id="KW-1185">Reference proteome</keyword>
<reference evidence="2" key="1">
    <citation type="submission" date="2023-04" db="EMBL/GenBank/DDBJ databases">
        <authorList>
            <consortium name="ELIXIR-Norway"/>
        </authorList>
    </citation>
    <scope>NUCLEOTIDE SEQUENCE [LARGE SCALE GENOMIC DNA]</scope>
</reference>
<dbReference type="EMBL" id="OX459951">
    <property type="protein sequence ID" value="CAI9157115.1"/>
    <property type="molecule type" value="Genomic_DNA"/>
</dbReference>
<feature type="compositionally biased region" description="Basic residues" evidence="1">
    <location>
        <begin position="52"/>
        <end position="61"/>
    </location>
</feature>
<sequence>MGKEEEPMGTLMGRWPEMPGENQRASGSWEQKGERELAQSCGIRGTQAARLHPSRGGRKRLASAAHGRGVLMPYPSRSPRLPPGAKEFREREQVNLLKFLEVDQDRIRKEQKTMPAPGVSPPAVPSFGAQADGASRGLGSQLRGVEKAAATGAHSWARQIGGTRSSGEEKKAKAPAPSGLRSGRRHHKARGEIAAGARESASRAPPTDCHFPGAQALHLIVGSINSPGQLQPLCLGRAPWKSSGPSGS</sequence>
<evidence type="ECO:0000256" key="1">
    <source>
        <dbReference type="SAM" id="MobiDB-lite"/>
    </source>
</evidence>